<dbReference type="InterPro" id="IPR001064">
    <property type="entry name" value="Beta/gamma_crystallin"/>
</dbReference>
<dbReference type="RefSeq" id="WP_192026619.1">
    <property type="nucleotide sequence ID" value="NZ_JACYTN010000021.1"/>
</dbReference>
<comment type="similarity">
    <text evidence="1">Belongs to the beta/gamma-crystallin family.</text>
</comment>
<dbReference type="Proteomes" id="UP000634529">
    <property type="component" value="Unassembled WGS sequence"/>
</dbReference>
<evidence type="ECO:0000313" key="5">
    <source>
        <dbReference type="EMBL" id="MBD8500312.1"/>
    </source>
</evidence>
<keyword evidence="3" id="KW-0732">Signal</keyword>
<comment type="caution">
    <text evidence="5">The sequence shown here is derived from an EMBL/GenBank/DDBJ whole genome shotgun (WGS) entry which is preliminary data.</text>
</comment>
<dbReference type="Gene3D" id="2.60.20.10">
    <property type="entry name" value="Crystallins"/>
    <property type="match status" value="1"/>
</dbReference>
<name>A0ABR9B1Q0_9BACL</name>
<dbReference type="EMBL" id="JACYTN010000021">
    <property type="protein sequence ID" value="MBD8500312.1"/>
    <property type="molecule type" value="Genomic_DNA"/>
</dbReference>
<organism evidence="5 6">
    <name type="scientific">Paenibacillus arenosi</name>
    <dbReference type="NCBI Taxonomy" id="2774142"/>
    <lineage>
        <taxon>Bacteria</taxon>
        <taxon>Bacillati</taxon>
        <taxon>Bacillota</taxon>
        <taxon>Bacilli</taxon>
        <taxon>Bacillales</taxon>
        <taxon>Paenibacillaceae</taxon>
        <taxon>Paenibacillus</taxon>
    </lineage>
</organism>
<reference evidence="5 6" key="1">
    <citation type="submission" date="2020-09" db="EMBL/GenBank/DDBJ databases">
        <title>Paenibacillus sp. CAU 1523 isolated from sand of Haeundae Beach.</title>
        <authorList>
            <person name="Kim W."/>
        </authorList>
    </citation>
    <scope>NUCLEOTIDE SEQUENCE [LARGE SCALE GENOMIC DNA]</scope>
    <source>
        <strain evidence="5 6">CAU 1523</strain>
    </source>
</reference>
<dbReference type="Pfam" id="PF03995">
    <property type="entry name" value="Inhibitor_I36"/>
    <property type="match status" value="1"/>
</dbReference>
<evidence type="ECO:0000256" key="2">
    <source>
        <dbReference type="ARBA" id="ARBA00022737"/>
    </source>
</evidence>
<feature type="chain" id="PRO_5045485358" description="Beta/gamma crystallin 'Greek key' domain-containing protein" evidence="3">
    <location>
        <begin position="28"/>
        <end position="191"/>
    </location>
</feature>
<evidence type="ECO:0000259" key="4">
    <source>
        <dbReference type="PROSITE" id="PS50915"/>
    </source>
</evidence>
<evidence type="ECO:0000256" key="1">
    <source>
        <dbReference type="ARBA" id="ARBA00009646"/>
    </source>
</evidence>
<keyword evidence="2" id="KW-0677">Repeat</keyword>
<feature type="domain" description="Beta/gamma crystallin 'Greek key'" evidence="4">
    <location>
        <begin position="150"/>
        <end position="191"/>
    </location>
</feature>
<dbReference type="SUPFAM" id="SSF49695">
    <property type="entry name" value="gamma-Crystallin-like"/>
    <property type="match status" value="1"/>
</dbReference>
<evidence type="ECO:0000256" key="3">
    <source>
        <dbReference type="SAM" id="SignalP"/>
    </source>
</evidence>
<dbReference type="PROSITE" id="PS50915">
    <property type="entry name" value="CRYSTALLIN_BETA_GAMMA"/>
    <property type="match status" value="1"/>
</dbReference>
<dbReference type="InterPro" id="IPR011024">
    <property type="entry name" value="G_crystallin-like"/>
</dbReference>
<evidence type="ECO:0000313" key="6">
    <source>
        <dbReference type="Proteomes" id="UP000634529"/>
    </source>
</evidence>
<feature type="signal peptide" evidence="3">
    <location>
        <begin position="1"/>
        <end position="27"/>
    </location>
</feature>
<sequence>MKLVKKIAMGATVSAFALSLMVSSALAQSGQSSQTSNDVGALSPIIFEGVTYAPGDAKFKAVLNKVNHTVVESDGTAYGYVNAADADKHVNEIVAKLSEEVGTLESNYISSFWWDANYSGATFELASGWSLPSLGAWNDEISSVKSANLRGTRLYQHINYGGDSIYLAPNQNENRLSERNFNDKASSIRVY</sequence>
<proteinExistence type="inferred from homology"/>
<keyword evidence="6" id="KW-1185">Reference proteome</keyword>
<protein>
    <recommendedName>
        <fullName evidence="4">Beta/gamma crystallin 'Greek key' domain-containing protein</fullName>
    </recommendedName>
</protein>
<accession>A0ABR9B1Q0</accession>
<gene>
    <name evidence="5" type="ORF">IFO66_18620</name>
</gene>